<dbReference type="Proteomes" id="UP000199503">
    <property type="component" value="Unassembled WGS sequence"/>
</dbReference>
<keyword evidence="2" id="KW-1185">Reference proteome</keyword>
<protein>
    <recommendedName>
        <fullName evidence="3">Asp23 family, cell envelope-related function</fullName>
    </recommendedName>
</protein>
<evidence type="ECO:0008006" key="3">
    <source>
        <dbReference type="Google" id="ProtNLM"/>
    </source>
</evidence>
<dbReference type="OrthoDB" id="4554885at2"/>
<evidence type="ECO:0000313" key="2">
    <source>
        <dbReference type="Proteomes" id="UP000199503"/>
    </source>
</evidence>
<dbReference type="RefSeq" id="WP_089922428.1">
    <property type="nucleotide sequence ID" value="NZ_FOFV01000016.1"/>
</dbReference>
<sequence>MVIVAELLKALEKVEGLRPSTPASAPARSWIPWDVDALAVDVEDDLVCVRVVATRLPLSLAEAGESLRAVLVGTQWEKAVVRIVVTDVDKRALDHLNGA</sequence>
<gene>
    <name evidence="1" type="ORF">SAMN04488000_116184</name>
</gene>
<reference evidence="2" key="1">
    <citation type="submission" date="2016-10" db="EMBL/GenBank/DDBJ databases">
        <authorList>
            <person name="Varghese N."/>
            <person name="Submissions S."/>
        </authorList>
    </citation>
    <scope>NUCLEOTIDE SEQUENCE [LARGE SCALE GENOMIC DNA]</scope>
    <source>
        <strain evidence="2">DSM 44437</strain>
    </source>
</reference>
<dbReference type="AlphaFoldDB" id="A0A1H9UWL7"/>
<organism evidence="1 2">
    <name type="scientific">Lentzea albida</name>
    <dbReference type="NCBI Taxonomy" id="65499"/>
    <lineage>
        <taxon>Bacteria</taxon>
        <taxon>Bacillati</taxon>
        <taxon>Actinomycetota</taxon>
        <taxon>Actinomycetes</taxon>
        <taxon>Pseudonocardiales</taxon>
        <taxon>Pseudonocardiaceae</taxon>
        <taxon>Lentzea</taxon>
    </lineage>
</organism>
<name>A0A1H9UWL7_9PSEU</name>
<dbReference type="EMBL" id="FOFV01000016">
    <property type="protein sequence ID" value="SES13721.1"/>
    <property type="molecule type" value="Genomic_DNA"/>
</dbReference>
<dbReference type="STRING" id="65499.SAMN04488000_116184"/>
<evidence type="ECO:0000313" key="1">
    <source>
        <dbReference type="EMBL" id="SES13721.1"/>
    </source>
</evidence>
<accession>A0A1H9UWL7</accession>
<proteinExistence type="predicted"/>